<accession>A0A146JZQ3</accession>
<dbReference type="AlphaFoldDB" id="A0A146JZQ3"/>
<proteinExistence type="predicted"/>
<dbReference type="EMBL" id="GDID01007640">
    <property type="protein sequence ID" value="JAP88966.1"/>
    <property type="molecule type" value="Transcribed_RNA"/>
</dbReference>
<reference evidence="1" key="1">
    <citation type="submission" date="2015-07" db="EMBL/GenBank/DDBJ databases">
        <title>Adaptation to a free-living lifestyle via gene acquisitions in the diplomonad Trepomonas sp. PC1.</title>
        <authorList>
            <person name="Xu F."/>
            <person name="Jerlstrom-Hultqvist J."/>
            <person name="Kolisko M."/>
            <person name="Simpson A.G.B."/>
            <person name="Roger A.J."/>
            <person name="Svard S.G."/>
            <person name="Andersson J.O."/>
        </authorList>
    </citation>
    <scope>NUCLEOTIDE SEQUENCE</scope>
    <source>
        <strain evidence="1">PC1</strain>
    </source>
</reference>
<evidence type="ECO:0000313" key="1">
    <source>
        <dbReference type="EMBL" id="JAP88966.1"/>
    </source>
</evidence>
<organism evidence="1">
    <name type="scientific">Trepomonas sp. PC1</name>
    <dbReference type="NCBI Taxonomy" id="1076344"/>
    <lineage>
        <taxon>Eukaryota</taxon>
        <taxon>Metamonada</taxon>
        <taxon>Diplomonadida</taxon>
        <taxon>Hexamitidae</taxon>
        <taxon>Hexamitinae</taxon>
        <taxon>Trepomonas</taxon>
    </lineage>
</organism>
<evidence type="ECO:0008006" key="2">
    <source>
        <dbReference type="Google" id="ProtNLM"/>
    </source>
</evidence>
<gene>
    <name evidence="1" type="ORF">TPC1_31539</name>
</gene>
<sequence>FIHIFQLKISVKEITDCKNTQIINNIAVIVEETISEEQTLNIQVEFVIAMNLKSLTKKQFQKNLFIKVLFFPELRTMEGNSLAYCNIRYIFTPKLMKTATDEFLDNPLDEFFSLRLQSMNDGMFARTKIKHVYASEVTLIDNCIFMGSKIESVYCPRIEILNKSQGTPPFRKANNLKRIYCSTDIKCTDNELDCFVCAKDFSLVKYERYNFEEYAIQHQCYKDTLAILRESGQLTLVNKITDPNDIGIQLHEIAQKISAFGVTQNLRIVIKLRYQLRRNQKETGQISKLQDLLFSSIENGIE</sequence>
<name>A0A146JZQ3_9EUKA</name>
<feature type="non-terminal residue" evidence="1">
    <location>
        <position position="1"/>
    </location>
</feature>
<protein>
    <recommendedName>
        <fullName evidence="2">Leucine rich repeats-containing protein</fullName>
    </recommendedName>
</protein>